<name>A0AAD5QDW5_PYTIN</name>
<dbReference type="EMBL" id="JAKCXM010000020">
    <property type="protein sequence ID" value="KAJ0407540.1"/>
    <property type="molecule type" value="Genomic_DNA"/>
</dbReference>
<comment type="caution">
    <text evidence="1">The sequence shown here is derived from an EMBL/GenBank/DDBJ whole genome shotgun (WGS) entry which is preliminary data.</text>
</comment>
<dbReference type="Proteomes" id="UP001209570">
    <property type="component" value="Unassembled WGS sequence"/>
</dbReference>
<sequence length="601" mass="66414">MASSALAALRGRLSLRGASTADPDPRRQWLCVALPRFEEVQRDFALCTSIRDAILELGLLCSDTDAWRDALAEHCDVFLPLDIPSAELWAHSAIVLSVEGRPKDDRSVLFRLLESIFLPPAQSKPTLSETTVPVYVEIDPSRLKEEEAEWTGPLEAFLESAADVLRRITRAQKAAAGVRLDAVLLQLSGFSLTASIAKFVDQVLRTGLRVSELSISLREASMEPEAVDVIAACITGHNTRRVGCADSSARDTEPPAIDALSITQAQPFALATLCLALEAGTKIQGLAIQCLEESAAERDFKWRCIAMILFAGTSPLRHIAIDSAGLELSDIAAMSQVIACSDPRAMILQQRLQFLPSRYPERNIDDAFAASFAPPMLDPESYELVQHAAQLAGEQYDWLEIFAPGIADQLEARRPTQLQSVRLTLRYAETSSFLRAFCHLLGRKFKGLHLVLEQIAHPLAVLVALSSIPQLSSLWIRRPSFEWSLPDCVQQGCIQRTEAGYGSVELIMTDLEWAGKEQVNLLKSLAHPETHRALSRLLLCWRNVQDYNSRLCVSNVYRMMEHGDTFPRLVLVVPQQVYHDGIAAFKPLAARGLFLSANQEA</sequence>
<evidence type="ECO:0000313" key="1">
    <source>
        <dbReference type="EMBL" id="KAJ0407540.1"/>
    </source>
</evidence>
<dbReference type="AlphaFoldDB" id="A0AAD5QDW5"/>
<gene>
    <name evidence="1" type="ORF">P43SY_006858</name>
</gene>
<organism evidence="1 2">
    <name type="scientific">Pythium insidiosum</name>
    <name type="common">Pythiosis disease agent</name>
    <dbReference type="NCBI Taxonomy" id="114742"/>
    <lineage>
        <taxon>Eukaryota</taxon>
        <taxon>Sar</taxon>
        <taxon>Stramenopiles</taxon>
        <taxon>Oomycota</taxon>
        <taxon>Peronosporomycetes</taxon>
        <taxon>Pythiales</taxon>
        <taxon>Pythiaceae</taxon>
        <taxon>Pythium</taxon>
    </lineage>
</organism>
<evidence type="ECO:0000313" key="2">
    <source>
        <dbReference type="Proteomes" id="UP001209570"/>
    </source>
</evidence>
<keyword evidence="2" id="KW-1185">Reference proteome</keyword>
<protein>
    <submittedName>
        <fullName evidence="1">Uncharacterized protein</fullName>
    </submittedName>
</protein>
<accession>A0AAD5QDW5</accession>
<proteinExistence type="predicted"/>
<reference evidence="1" key="1">
    <citation type="submission" date="2021-12" db="EMBL/GenBank/DDBJ databases">
        <title>Prjna785345.</title>
        <authorList>
            <person name="Rujirawat T."/>
            <person name="Krajaejun T."/>
        </authorList>
    </citation>
    <scope>NUCLEOTIDE SEQUENCE</scope>
    <source>
        <strain evidence="1">Pi057C3</strain>
    </source>
</reference>